<sequence>LLTLVVLVQNRRKDGQKGLVLSAQCQLVSVCGVVDDIMKGRVEGDRAFVWQSSGSVRSVICAADDQWNDEGPRLCVTHINGTKVTGSRPPPQVLNATRGILALNPGDYAIVHMQFRVGDGQEISRDWEALCRMRSFRLPAVAPWDGQSPASHELGATALLLSPPRSIGIRAFFDQDATLAYYREILEEGQRAFIESHYGVEQADAWERTCVEGYESAKRMLRLYKELNPLGFAAMVTHDQYTQSESARVSIIQDVDRETRSGRSIVKPGPVMCGAVELHRETYHTEM</sequence>
<protein>
    <submittedName>
        <fullName evidence="1">Uncharacterized protein</fullName>
    </submittedName>
</protein>
<evidence type="ECO:0000313" key="1">
    <source>
        <dbReference type="EMBL" id="TFK94053.1"/>
    </source>
</evidence>
<dbReference type="InParanoid" id="A0A5C3Q6L1"/>
<dbReference type="Proteomes" id="UP000308197">
    <property type="component" value="Unassembled WGS sequence"/>
</dbReference>
<evidence type="ECO:0000313" key="2">
    <source>
        <dbReference type="Proteomes" id="UP000308197"/>
    </source>
</evidence>
<reference evidence="1 2" key="1">
    <citation type="journal article" date="2019" name="Nat. Ecol. Evol.">
        <title>Megaphylogeny resolves global patterns of mushroom evolution.</title>
        <authorList>
            <person name="Varga T."/>
            <person name="Krizsan K."/>
            <person name="Foldi C."/>
            <person name="Dima B."/>
            <person name="Sanchez-Garcia M."/>
            <person name="Sanchez-Ramirez S."/>
            <person name="Szollosi G.J."/>
            <person name="Szarkandi J.G."/>
            <person name="Papp V."/>
            <person name="Albert L."/>
            <person name="Andreopoulos W."/>
            <person name="Angelini C."/>
            <person name="Antonin V."/>
            <person name="Barry K.W."/>
            <person name="Bougher N.L."/>
            <person name="Buchanan P."/>
            <person name="Buyck B."/>
            <person name="Bense V."/>
            <person name="Catcheside P."/>
            <person name="Chovatia M."/>
            <person name="Cooper J."/>
            <person name="Damon W."/>
            <person name="Desjardin D."/>
            <person name="Finy P."/>
            <person name="Geml J."/>
            <person name="Haridas S."/>
            <person name="Hughes K."/>
            <person name="Justo A."/>
            <person name="Karasinski D."/>
            <person name="Kautmanova I."/>
            <person name="Kiss B."/>
            <person name="Kocsube S."/>
            <person name="Kotiranta H."/>
            <person name="LaButti K.M."/>
            <person name="Lechner B.E."/>
            <person name="Liimatainen K."/>
            <person name="Lipzen A."/>
            <person name="Lukacs Z."/>
            <person name="Mihaltcheva S."/>
            <person name="Morgado L.N."/>
            <person name="Niskanen T."/>
            <person name="Noordeloos M.E."/>
            <person name="Ohm R.A."/>
            <person name="Ortiz-Santana B."/>
            <person name="Ovrebo C."/>
            <person name="Racz N."/>
            <person name="Riley R."/>
            <person name="Savchenko A."/>
            <person name="Shiryaev A."/>
            <person name="Soop K."/>
            <person name="Spirin V."/>
            <person name="Szebenyi C."/>
            <person name="Tomsovsky M."/>
            <person name="Tulloss R.E."/>
            <person name="Uehling J."/>
            <person name="Grigoriev I.V."/>
            <person name="Vagvolgyi C."/>
            <person name="Papp T."/>
            <person name="Martin F.M."/>
            <person name="Miettinen O."/>
            <person name="Hibbett D.S."/>
            <person name="Nagy L.G."/>
        </authorList>
    </citation>
    <scope>NUCLEOTIDE SEQUENCE [LARGE SCALE GENOMIC DNA]</scope>
    <source>
        <strain evidence="1 2">HHB13444</strain>
    </source>
</reference>
<gene>
    <name evidence="1" type="ORF">K466DRAFT_477247</name>
</gene>
<accession>A0A5C3Q6L1</accession>
<organism evidence="1 2">
    <name type="scientific">Polyporus arcularius HHB13444</name>
    <dbReference type="NCBI Taxonomy" id="1314778"/>
    <lineage>
        <taxon>Eukaryota</taxon>
        <taxon>Fungi</taxon>
        <taxon>Dikarya</taxon>
        <taxon>Basidiomycota</taxon>
        <taxon>Agaricomycotina</taxon>
        <taxon>Agaricomycetes</taxon>
        <taxon>Polyporales</taxon>
        <taxon>Polyporaceae</taxon>
        <taxon>Polyporus</taxon>
    </lineage>
</organism>
<keyword evidence="2" id="KW-1185">Reference proteome</keyword>
<dbReference type="EMBL" id="ML210973">
    <property type="protein sequence ID" value="TFK94053.1"/>
    <property type="molecule type" value="Genomic_DNA"/>
</dbReference>
<dbReference type="STRING" id="1314778.A0A5C3Q6L1"/>
<feature type="non-terminal residue" evidence="1">
    <location>
        <position position="1"/>
    </location>
</feature>
<proteinExistence type="predicted"/>
<dbReference type="AlphaFoldDB" id="A0A5C3Q6L1"/>
<name>A0A5C3Q6L1_9APHY</name>